<dbReference type="RefSeq" id="WP_190825404.1">
    <property type="nucleotide sequence ID" value="NZ_CAWPPI010000013.1"/>
</dbReference>
<proteinExistence type="predicted"/>
<keyword evidence="3" id="KW-1185">Reference proteome</keyword>
<dbReference type="Proteomes" id="UP000629098">
    <property type="component" value="Unassembled WGS sequence"/>
</dbReference>
<evidence type="ECO:0000313" key="2">
    <source>
        <dbReference type="EMBL" id="MBD2771111.1"/>
    </source>
</evidence>
<protein>
    <submittedName>
        <fullName evidence="2">Uncharacterized protein</fullName>
    </submittedName>
</protein>
<gene>
    <name evidence="2" type="ORF">ICL16_02970</name>
</gene>
<organism evidence="2 3">
    <name type="scientific">Iningainema tapete BLCC-T55</name>
    <dbReference type="NCBI Taxonomy" id="2748662"/>
    <lineage>
        <taxon>Bacteria</taxon>
        <taxon>Bacillati</taxon>
        <taxon>Cyanobacteriota</taxon>
        <taxon>Cyanophyceae</taxon>
        <taxon>Nostocales</taxon>
        <taxon>Scytonemataceae</taxon>
        <taxon>Iningainema tapete</taxon>
    </lineage>
</organism>
<evidence type="ECO:0000313" key="3">
    <source>
        <dbReference type="Proteomes" id="UP000629098"/>
    </source>
</evidence>
<accession>A0A8J6XI28</accession>
<sequence>MTDPNHKGNGKGEGWMPIFRIFRFLFGAWFESDPNTRRDTPADRRDIISDLDISEDDEENGSSR</sequence>
<evidence type="ECO:0000256" key="1">
    <source>
        <dbReference type="SAM" id="MobiDB-lite"/>
    </source>
</evidence>
<dbReference type="EMBL" id="JACXAE010000013">
    <property type="protein sequence ID" value="MBD2771111.1"/>
    <property type="molecule type" value="Genomic_DNA"/>
</dbReference>
<name>A0A8J6XI28_9CYAN</name>
<feature type="compositionally biased region" description="Basic and acidic residues" evidence="1">
    <location>
        <begin position="34"/>
        <end position="48"/>
    </location>
</feature>
<dbReference type="AlphaFoldDB" id="A0A8J6XI28"/>
<reference evidence="2" key="1">
    <citation type="submission" date="2020-09" db="EMBL/GenBank/DDBJ databases">
        <title>Iningainema tapete sp. nov. (Scytonemataceae, Cyanobacteria) from greenhouses in central Florida (USA) produces two types of nodularin with biosynthetic potential for microcystin-LR and anabaenopeptins.</title>
        <authorList>
            <person name="Berthold D.E."/>
            <person name="Lefler F.W."/>
            <person name="Huang I.-S."/>
            <person name="Abdulla H."/>
            <person name="Zimba P.V."/>
            <person name="Laughinghouse H.D. IV."/>
        </authorList>
    </citation>
    <scope>NUCLEOTIDE SEQUENCE</scope>
    <source>
        <strain evidence="2">BLCCT55</strain>
    </source>
</reference>
<comment type="caution">
    <text evidence="2">The sequence shown here is derived from an EMBL/GenBank/DDBJ whole genome shotgun (WGS) entry which is preliminary data.</text>
</comment>
<feature type="region of interest" description="Disordered" evidence="1">
    <location>
        <begin position="33"/>
        <end position="64"/>
    </location>
</feature>
<feature type="compositionally biased region" description="Acidic residues" evidence="1">
    <location>
        <begin position="52"/>
        <end position="64"/>
    </location>
</feature>